<dbReference type="PANTHER" id="PTHR19957:SF124">
    <property type="entry name" value="SYNTAXIN-8"/>
    <property type="match status" value="1"/>
</dbReference>
<protein>
    <recommendedName>
        <fullName evidence="7">t-SNARE coiled-coil homology domain-containing protein</fullName>
    </recommendedName>
</protein>
<evidence type="ECO:0000256" key="2">
    <source>
        <dbReference type="ARBA" id="ARBA00022448"/>
    </source>
</evidence>
<evidence type="ECO:0000313" key="8">
    <source>
        <dbReference type="EMBL" id="GAO49488.1"/>
    </source>
</evidence>
<comment type="subcellular location">
    <subcellularLocation>
        <location evidence="1">Membrane</location>
    </subcellularLocation>
</comment>
<dbReference type="GO" id="GO:0031201">
    <property type="term" value="C:SNARE complex"/>
    <property type="evidence" value="ECO:0007669"/>
    <property type="project" value="TreeGrafter"/>
</dbReference>
<reference evidence="8 9" key="1">
    <citation type="journal article" date="2011" name="J. Gen. Appl. Microbiol.">
        <title>Draft genome sequencing of the enigmatic yeast Saitoella complicata.</title>
        <authorList>
            <person name="Nishida H."/>
            <person name="Hamamoto M."/>
            <person name="Sugiyama J."/>
        </authorList>
    </citation>
    <scope>NUCLEOTIDE SEQUENCE [LARGE SCALE GENOMIC DNA]</scope>
    <source>
        <strain evidence="8 9">NRRL Y-17804</strain>
    </source>
</reference>
<dbReference type="CDD" id="cd15859">
    <property type="entry name" value="SNARE_SYN8"/>
    <property type="match status" value="1"/>
</dbReference>
<proteinExistence type="predicted"/>
<keyword evidence="2" id="KW-0813">Transport</keyword>
<organism evidence="8 9">
    <name type="scientific">Saitoella complicata (strain BCRC 22490 / CBS 7301 / JCM 7358 / NBRC 10748 / NRRL Y-17804)</name>
    <dbReference type="NCBI Taxonomy" id="698492"/>
    <lineage>
        <taxon>Eukaryota</taxon>
        <taxon>Fungi</taxon>
        <taxon>Dikarya</taxon>
        <taxon>Ascomycota</taxon>
        <taxon>Taphrinomycotina</taxon>
        <taxon>Taphrinomycotina incertae sedis</taxon>
        <taxon>Saitoella</taxon>
    </lineage>
</organism>
<dbReference type="Pfam" id="PF05739">
    <property type="entry name" value="SNARE"/>
    <property type="match status" value="1"/>
</dbReference>
<feature type="region of interest" description="Disordered" evidence="5">
    <location>
        <begin position="116"/>
        <end position="192"/>
    </location>
</feature>
<keyword evidence="4 6" id="KW-0472">Membrane</keyword>
<feature type="region of interest" description="Disordered" evidence="5">
    <location>
        <begin position="1"/>
        <end position="29"/>
    </location>
</feature>
<dbReference type="STRING" id="698492.A0A0E9NI54"/>
<dbReference type="GO" id="GO:0000149">
    <property type="term" value="F:SNARE binding"/>
    <property type="evidence" value="ECO:0007669"/>
    <property type="project" value="TreeGrafter"/>
</dbReference>
<evidence type="ECO:0000259" key="7">
    <source>
        <dbReference type="PROSITE" id="PS50192"/>
    </source>
</evidence>
<gene>
    <name evidence="8" type="ORF">G7K_3637-t1</name>
</gene>
<dbReference type="SUPFAM" id="SSF58038">
    <property type="entry name" value="SNARE fusion complex"/>
    <property type="match status" value="1"/>
</dbReference>
<dbReference type="InterPro" id="IPR000727">
    <property type="entry name" value="T_SNARE_dom"/>
</dbReference>
<evidence type="ECO:0000256" key="4">
    <source>
        <dbReference type="ARBA" id="ARBA00023136"/>
    </source>
</evidence>
<feature type="transmembrane region" description="Helical" evidence="6">
    <location>
        <begin position="270"/>
        <end position="291"/>
    </location>
</feature>
<dbReference type="PROSITE" id="PS50192">
    <property type="entry name" value="T_SNARE"/>
    <property type="match status" value="1"/>
</dbReference>
<evidence type="ECO:0000256" key="5">
    <source>
        <dbReference type="SAM" id="MobiDB-lite"/>
    </source>
</evidence>
<dbReference type="EMBL" id="BACD03000023">
    <property type="protein sequence ID" value="GAO49488.1"/>
    <property type="molecule type" value="Genomic_DNA"/>
</dbReference>
<reference evidence="8 9" key="3">
    <citation type="journal article" date="2015" name="Genome Announc.">
        <title>Draft Genome Sequence of the Archiascomycetous Yeast Saitoella complicata.</title>
        <authorList>
            <person name="Yamauchi K."/>
            <person name="Kondo S."/>
            <person name="Hamamoto M."/>
            <person name="Takahashi Y."/>
            <person name="Ogura Y."/>
            <person name="Hayashi T."/>
            <person name="Nishida H."/>
        </authorList>
    </citation>
    <scope>NUCLEOTIDE SEQUENCE [LARGE SCALE GENOMIC DNA]</scope>
    <source>
        <strain evidence="8 9">NRRL Y-17804</strain>
    </source>
</reference>
<sequence length="292" mass="32259">MHPRPGAARHTSLHPFDKQKRSTSMAPSAASKLTLLADSTLLTLHERQRLLSINVPPSPETDEEILKSLQTLQHGIDVLEEELGRAESDGKTSSTKLKEAEDVLIKLQSSYHNLKSMFDSPSDTEAPPLLNPPTLRTSRSPSPHSTSAKAAASLLGSDPREDLLGEPSRNQRERKQVRFSDSVFSNEDGEPNDNSTILALQNRIMESQDTSLDALAASLSTTRNLSLHISDELDSHQELLADLDDAVDRSRTRVEDARRRVRKIGRKVKGNWGCSIITLLICILVILIVVLK</sequence>
<evidence type="ECO:0000256" key="3">
    <source>
        <dbReference type="ARBA" id="ARBA00023054"/>
    </source>
</evidence>
<feature type="domain" description="T-SNARE coiled-coil homology" evidence="7">
    <location>
        <begin position="202"/>
        <end position="264"/>
    </location>
</feature>
<reference evidence="8 9" key="2">
    <citation type="journal article" date="2014" name="J. Gen. Appl. Microbiol.">
        <title>The early diverging ascomycetous budding yeast Saitoella complicata has three histone deacetylases belonging to the Clr6, Hos2, and Rpd3 lineages.</title>
        <authorList>
            <person name="Nishida H."/>
            <person name="Matsumoto T."/>
            <person name="Kondo S."/>
            <person name="Hamamoto M."/>
            <person name="Yoshikawa H."/>
        </authorList>
    </citation>
    <scope>NUCLEOTIDE SEQUENCE [LARGE SCALE GENOMIC DNA]</scope>
    <source>
        <strain evidence="8 9">NRRL Y-17804</strain>
    </source>
</reference>
<dbReference type="PANTHER" id="PTHR19957">
    <property type="entry name" value="SYNTAXIN"/>
    <property type="match status" value="1"/>
</dbReference>
<feature type="compositionally biased region" description="Basic and acidic residues" evidence="5">
    <location>
        <begin position="158"/>
        <end position="178"/>
    </location>
</feature>
<dbReference type="AlphaFoldDB" id="A0A0E9NI54"/>
<dbReference type="OMA" id="QIHAYHS"/>
<keyword evidence="6" id="KW-1133">Transmembrane helix</keyword>
<dbReference type="Proteomes" id="UP000033140">
    <property type="component" value="Unassembled WGS sequence"/>
</dbReference>
<accession>A0A0E9NI54</accession>
<dbReference type="InterPro" id="IPR045242">
    <property type="entry name" value="Syntaxin"/>
</dbReference>
<feature type="compositionally biased region" description="Low complexity" evidence="5">
    <location>
        <begin position="132"/>
        <end position="147"/>
    </location>
</feature>
<dbReference type="GO" id="GO:0005484">
    <property type="term" value="F:SNAP receptor activity"/>
    <property type="evidence" value="ECO:0007669"/>
    <property type="project" value="TreeGrafter"/>
</dbReference>
<evidence type="ECO:0000256" key="6">
    <source>
        <dbReference type="SAM" id="Phobius"/>
    </source>
</evidence>
<evidence type="ECO:0000313" key="9">
    <source>
        <dbReference type="Proteomes" id="UP000033140"/>
    </source>
</evidence>
<dbReference type="SMART" id="SM00397">
    <property type="entry name" value="t_SNARE"/>
    <property type="match status" value="1"/>
</dbReference>
<dbReference type="GO" id="GO:0006906">
    <property type="term" value="P:vesicle fusion"/>
    <property type="evidence" value="ECO:0007669"/>
    <property type="project" value="TreeGrafter"/>
</dbReference>
<comment type="caution">
    <text evidence="8">The sequence shown here is derived from an EMBL/GenBank/DDBJ whole genome shotgun (WGS) entry which is preliminary data.</text>
</comment>
<name>A0A0E9NI54_SAICN</name>
<dbReference type="GO" id="GO:0006886">
    <property type="term" value="P:intracellular protein transport"/>
    <property type="evidence" value="ECO:0007669"/>
    <property type="project" value="TreeGrafter"/>
</dbReference>
<dbReference type="GO" id="GO:0012505">
    <property type="term" value="C:endomembrane system"/>
    <property type="evidence" value="ECO:0007669"/>
    <property type="project" value="TreeGrafter"/>
</dbReference>
<keyword evidence="3" id="KW-0175">Coiled coil</keyword>
<evidence type="ECO:0000256" key="1">
    <source>
        <dbReference type="ARBA" id="ARBA00004370"/>
    </source>
</evidence>
<keyword evidence="6" id="KW-0812">Transmembrane</keyword>
<dbReference type="GO" id="GO:0048278">
    <property type="term" value="P:vesicle docking"/>
    <property type="evidence" value="ECO:0007669"/>
    <property type="project" value="TreeGrafter"/>
</dbReference>
<dbReference type="Gene3D" id="1.20.5.110">
    <property type="match status" value="1"/>
</dbReference>
<keyword evidence="9" id="KW-1185">Reference proteome</keyword>